<dbReference type="GO" id="GO:0005789">
    <property type="term" value="C:endoplasmic reticulum membrane"/>
    <property type="evidence" value="ECO:0007669"/>
    <property type="project" value="UniProtKB-SubCell"/>
</dbReference>
<dbReference type="Pfam" id="PF04389">
    <property type="entry name" value="Peptidase_M28"/>
    <property type="match status" value="1"/>
</dbReference>
<keyword evidence="4" id="KW-0732">Signal</keyword>
<dbReference type="SUPFAM" id="SSF53187">
    <property type="entry name" value="Zn-dependent exopeptidases"/>
    <property type="match status" value="1"/>
</dbReference>
<comment type="subcellular location">
    <subcellularLocation>
        <location evidence="1">Endoplasmic reticulum membrane</location>
        <topology evidence="1">Single-pass membrane protein</topology>
    </subcellularLocation>
</comment>
<dbReference type="PANTHER" id="PTHR31826">
    <property type="entry name" value="NICALIN"/>
    <property type="match status" value="1"/>
</dbReference>
<gene>
    <name evidence="12" type="ORF">ACJMK2_044266</name>
</gene>
<evidence type="ECO:0000313" key="13">
    <source>
        <dbReference type="Proteomes" id="UP001634394"/>
    </source>
</evidence>
<dbReference type="InterPro" id="IPR018247">
    <property type="entry name" value="EF_Hand_1_Ca_BS"/>
</dbReference>
<evidence type="ECO:0000256" key="1">
    <source>
        <dbReference type="ARBA" id="ARBA00004389"/>
    </source>
</evidence>
<dbReference type="PROSITE" id="PS00018">
    <property type="entry name" value="EF_HAND_1"/>
    <property type="match status" value="1"/>
</dbReference>
<evidence type="ECO:0000256" key="5">
    <source>
        <dbReference type="ARBA" id="ARBA00022824"/>
    </source>
</evidence>
<dbReference type="Gene3D" id="3.40.630.10">
    <property type="entry name" value="Zn peptidases"/>
    <property type="match status" value="1"/>
</dbReference>
<evidence type="ECO:0000256" key="8">
    <source>
        <dbReference type="ARBA" id="ARBA00023180"/>
    </source>
</evidence>
<dbReference type="AlphaFoldDB" id="A0ABD3W342"/>
<evidence type="ECO:0000259" key="11">
    <source>
        <dbReference type="Pfam" id="PF04389"/>
    </source>
</evidence>
<dbReference type="CDD" id="cd03882">
    <property type="entry name" value="M28_nicalin_like"/>
    <property type="match status" value="1"/>
</dbReference>
<dbReference type="EMBL" id="JBJQND010000009">
    <property type="protein sequence ID" value="KAL3867025.1"/>
    <property type="molecule type" value="Genomic_DNA"/>
</dbReference>
<dbReference type="PIRSF" id="PIRSF011018">
    <property type="entry name" value="Nicalin"/>
    <property type="match status" value="1"/>
</dbReference>
<evidence type="ECO:0000256" key="3">
    <source>
        <dbReference type="ARBA" id="ARBA00022692"/>
    </source>
</evidence>
<keyword evidence="8" id="KW-0325">Glycoprotein</keyword>
<evidence type="ECO:0000256" key="7">
    <source>
        <dbReference type="ARBA" id="ARBA00023136"/>
    </source>
</evidence>
<comment type="similarity">
    <text evidence="2">Belongs to the nicastrin family.</text>
</comment>
<evidence type="ECO:0000256" key="10">
    <source>
        <dbReference type="SAM" id="Phobius"/>
    </source>
</evidence>
<protein>
    <recommendedName>
        <fullName evidence="9">BOS complex subunit NCLN</fullName>
    </recommendedName>
</protein>
<feature type="transmembrane region" description="Helical" evidence="10">
    <location>
        <begin position="542"/>
        <end position="563"/>
    </location>
</feature>
<organism evidence="12 13">
    <name type="scientific">Sinanodonta woodiana</name>
    <name type="common">Chinese pond mussel</name>
    <name type="synonym">Anodonta woodiana</name>
    <dbReference type="NCBI Taxonomy" id="1069815"/>
    <lineage>
        <taxon>Eukaryota</taxon>
        <taxon>Metazoa</taxon>
        <taxon>Spiralia</taxon>
        <taxon>Lophotrochozoa</taxon>
        <taxon>Mollusca</taxon>
        <taxon>Bivalvia</taxon>
        <taxon>Autobranchia</taxon>
        <taxon>Heteroconchia</taxon>
        <taxon>Palaeoheterodonta</taxon>
        <taxon>Unionida</taxon>
        <taxon>Unionoidea</taxon>
        <taxon>Unionidae</taxon>
        <taxon>Unioninae</taxon>
        <taxon>Sinanodonta</taxon>
    </lineage>
</organism>
<dbReference type="InterPro" id="IPR007484">
    <property type="entry name" value="Peptidase_M28"/>
</dbReference>
<proteinExistence type="inferred from homology"/>
<keyword evidence="13" id="KW-1185">Reference proteome</keyword>
<keyword evidence="7 10" id="KW-0472">Membrane</keyword>
<evidence type="ECO:0000256" key="4">
    <source>
        <dbReference type="ARBA" id="ARBA00022729"/>
    </source>
</evidence>
<accession>A0ABD3W342</accession>
<evidence type="ECO:0000313" key="12">
    <source>
        <dbReference type="EMBL" id="KAL3867025.1"/>
    </source>
</evidence>
<feature type="domain" description="Peptidase M28" evidence="11">
    <location>
        <begin position="217"/>
        <end position="256"/>
    </location>
</feature>
<comment type="caution">
    <text evidence="12">The sequence shown here is derived from an EMBL/GenBank/DDBJ whole genome shotgun (WGS) entry which is preliminary data.</text>
</comment>
<keyword evidence="6 10" id="KW-1133">Transmembrane helix</keyword>
<evidence type="ECO:0000256" key="2">
    <source>
        <dbReference type="ARBA" id="ARBA00007717"/>
    </source>
</evidence>
<feature type="transmembrane region" description="Helical" evidence="10">
    <location>
        <begin position="20"/>
        <end position="40"/>
    </location>
</feature>
<evidence type="ECO:0000256" key="6">
    <source>
        <dbReference type="ARBA" id="ARBA00022989"/>
    </source>
</evidence>
<dbReference type="InterPro" id="IPR016574">
    <property type="entry name" value="Nicalin"/>
</dbReference>
<reference evidence="12 13" key="1">
    <citation type="submission" date="2024-11" db="EMBL/GenBank/DDBJ databases">
        <title>Chromosome-level genome assembly of the freshwater bivalve Anodonta woodiana.</title>
        <authorList>
            <person name="Chen X."/>
        </authorList>
    </citation>
    <scope>NUCLEOTIDE SEQUENCE [LARGE SCALE GENOMIC DNA]</scope>
    <source>
        <strain evidence="12">MN2024</strain>
        <tissue evidence="12">Gills</tissue>
    </source>
</reference>
<keyword evidence="3 10" id="KW-0812">Transmembrane</keyword>
<sequence>MLQGEFGEILEMFRNSFPLSFLFFIPIFIIISPVSPVNAAHEFAIYRMQQFDLQGSQFGCKSSLINMEARPIDAKMLTRRCIVAKLADVTISKYRDLITQNAGGLLILLPQNLSALKEENKQHLQSLERDLLLEENGVMPVYFAWETPELTAIYDDINSATAGDQAATAVEALFNSASANGFQMVISGSQAKALSDFKITNIQGHLSGFGIEEQLPTIVLVAHYDAFGIAPGLSTGADSNGSGVIALLELARLLSKLYTNSRTHAKRTCYDLFLEFYLYVFIFKKLPLWKIKFIMCIDTVHCKFNYQGAKKWIEDNLDSAENNVLSDVAFVMCLDSLASEDSLYFHVSKPPKEDTPAATFFTHLEEVTKTFFPHVVVKMVHKKINLAEDMLAWEHERFSMKRLPAFTLSHFEAYKSLDRTSVIDTRDRVDEEKIVRNVNIIAEALARQIYNLTSQGSIRLFTEALEVQKDLLSAWLDHVTSQSRAAQLLQKDSSLLVTLEETMSRYLKDVKKTYLIADKRDPEFVFYDGAVQKMNAFNVKPAVFDLFLAGAIVLYLGLVYLLVQNFHLILGFLSKFVQPGTSSKMNGAAKVKAN</sequence>
<keyword evidence="5" id="KW-0256">Endoplasmic reticulum</keyword>
<name>A0ABD3W342_SINWO</name>
<dbReference type="Proteomes" id="UP001634394">
    <property type="component" value="Unassembled WGS sequence"/>
</dbReference>
<evidence type="ECO:0000256" key="9">
    <source>
        <dbReference type="ARBA" id="ARBA00034873"/>
    </source>
</evidence>